<evidence type="ECO:0000256" key="7">
    <source>
        <dbReference type="ARBA" id="ARBA00023163"/>
    </source>
</evidence>
<evidence type="ECO:0000259" key="12">
    <source>
        <dbReference type="Pfam" id="PF07569"/>
    </source>
</evidence>
<evidence type="ECO:0000256" key="9">
    <source>
        <dbReference type="PROSITE-ProRule" id="PRU00221"/>
    </source>
</evidence>
<dbReference type="PANTHER" id="PTHR13831:SF0">
    <property type="entry name" value="PROTEIN HIRA"/>
    <property type="match status" value="1"/>
</dbReference>
<dbReference type="Gene3D" id="2.130.10.10">
    <property type="entry name" value="YVTN repeat-like/Quinoprotein amine dehydrogenase"/>
    <property type="match status" value="2"/>
</dbReference>
<feature type="repeat" description="WD" evidence="9">
    <location>
        <begin position="79"/>
        <end position="120"/>
    </location>
</feature>
<dbReference type="GO" id="GO:0006338">
    <property type="term" value="P:chromatin remodeling"/>
    <property type="evidence" value="ECO:0007669"/>
    <property type="project" value="InterPro"/>
</dbReference>
<feature type="domain" description="CAF1B/HIR1 beta-propeller" evidence="13">
    <location>
        <begin position="12"/>
        <end position="160"/>
    </location>
</feature>
<comment type="caution">
    <text evidence="14">The sequence shown here is derived from an EMBL/GenBank/DDBJ whole genome shotgun (WGS) entry which is preliminary data.</text>
</comment>
<comment type="subcellular location">
    <subcellularLocation>
        <location evidence="1 10">Nucleus</location>
    </subcellularLocation>
</comment>
<dbReference type="InterPro" id="IPR036322">
    <property type="entry name" value="WD40_repeat_dom_sf"/>
</dbReference>
<name>A0A9P6KHK9_9FUNG</name>
<dbReference type="GO" id="GO:0000417">
    <property type="term" value="C:HIR complex"/>
    <property type="evidence" value="ECO:0007669"/>
    <property type="project" value="TreeGrafter"/>
</dbReference>
<comment type="function">
    <text evidence="10">Required for replication-independent chromatin assembly and for the periodic repression of histone gene transcription during the cell cycle.</text>
</comment>
<dbReference type="PROSITE" id="PS50294">
    <property type="entry name" value="WD_REPEATS_REGION"/>
    <property type="match status" value="3"/>
</dbReference>
<dbReference type="AlphaFoldDB" id="A0A9P6KHK9"/>
<feature type="domain" description="Protein HIRA-like C-terminal" evidence="12">
    <location>
        <begin position="493"/>
        <end position="708"/>
    </location>
</feature>
<keyword evidence="10" id="KW-0678">Repressor</keyword>
<evidence type="ECO:0000313" key="14">
    <source>
        <dbReference type="EMBL" id="KAF9585251.1"/>
    </source>
</evidence>
<dbReference type="InterPro" id="IPR019015">
    <property type="entry name" value="HIRA_B_motif"/>
</dbReference>
<keyword evidence="4 10" id="KW-0677">Repeat</keyword>
<dbReference type="PROSITE" id="PS50082">
    <property type="entry name" value="WD_REPEATS_2"/>
    <property type="match status" value="3"/>
</dbReference>
<dbReference type="GO" id="GO:0031491">
    <property type="term" value="F:nucleosome binding"/>
    <property type="evidence" value="ECO:0007669"/>
    <property type="project" value="TreeGrafter"/>
</dbReference>
<dbReference type="InterPro" id="IPR055410">
    <property type="entry name" value="Beta-prop_CAF1B_HIR1"/>
</dbReference>
<dbReference type="GO" id="GO:0006355">
    <property type="term" value="P:regulation of DNA-templated transcription"/>
    <property type="evidence" value="ECO:0007669"/>
    <property type="project" value="InterPro"/>
</dbReference>
<dbReference type="InterPro" id="IPR015943">
    <property type="entry name" value="WD40/YVTN_repeat-like_dom_sf"/>
</dbReference>
<evidence type="ECO:0000256" key="4">
    <source>
        <dbReference type="ARBA" id="ARBA00022737"/>
    </source>
</evidence>
<keyword evidence="5 10" id="KW-0156">Chromatin regulator</keyword>
<dbReference type="EMBL" id="JAABOA010000220">
    <property type="protein sequence ID" value="KAF9585251.1"/>
    <property type="molecule type" value="Genomic_DNA"/>
</dbReference>
<dbReference type="Pfam" id="PF09453">
    <property type="entry name" value="HIRA_B"/>
    <property type="match status" value="1"/>
</dbReference>
<evidence type="ECO:0000256" key="1">
    <source>
        <dbReference type="ARBA" id="ARBA00004123"/>
    </source>
</evidence>
<keyword evidence="3 9" id="KW-0853">WD repeat</keyword>
<evidence type="ECO:0000256" key="6">
    <source>
        <dbReference type="ARBA" id="ARBA00023015"/>
    </source>
</evidence>
<protein>
    <recommendedName>
        <fullName evidence="10">Protein HIR</fullName>
    </recommendedName>
</protein>
<evidence type="ECO:0000256" key="10">
    <source>
        <dbReference type="RuleBase" id="RU364014"/>
    </source>
</evidence>
<organism evidence="14 15">
    <name type="scientific">Lunasporangiospora selenospora</name>
    <dbReference type="NCBI Taxonomy" id="979761"/>
    <lineage>
        <taxon>Eukaryota</taxon>
        <taxon>Fungi</taxon>
        <taxon>Fungi incertae sedis</taxon>
        <taxon>Mucoromycota</taxon>
        <taxon>Mortierellomycotina</taxon>
        <taxon>Mortierellomycetes</taxon>
        <taxon>Mortierellales</taxon>
        <taxon>Mortierellaceae</taxon>
        <taxon>Lunasporangiospora</taxon>
    </lineage>
</organism>
<accession>A0A9P6KHK9</accession>
<proteinExistence type="inferred from homology"/>
<dbReference type="Pfam" id="PF24105">
    <property type="entry name" value="Beta-prop_CAF1B_HIR1"/>
    <property type="match status" value="1"/>
</dbReference>
<evidence type="ECO:0000256" key="11">
    <source>
        <dbReference type="SAM" id="MobiDB-lite"/>
    </source>
</evidence>
<dbReference type="GO" id="GO:0006351">
    <property type="term" value="P:DNA-templated transcription"/>
    <property type="evidence" value="ECO:0007669"/>
    <property type="project" value="InterPro"/>
</dbReference>
<evidence type="ECO:0000313" key="15">
    <source>
        <dbReference type="Proteomes" id="UP000780801"/>
    </source>
</evidence>
<dbReference type="GO" id="GO:0000785">
    <property type="term" value="C:chromatin"/>
    <property type="evidence" value="ECO:0007669"/>
    <property type="project" value="TreeGrafter"/>
</dbReference>
<evidence type="ECO:0000259" key="13">
    <source>
        <dbReference type="Pfam" id="PF24105"/>
    </source>
</evidence>
<comment type="similarity">
    <text evidence="2 10">Belongs to the WD repeat HIR1 family.</text>
</comment>
<dbReference type="InterPro" id="IPR011494">
    <property type="entry name" value="HIRA-like_C"/>
</dbReference>
<dbReference type="PANTHER" id="PTHR13831">
    <property type="entry name" value="MEMBER OF THE HIR1 FAMILY OF WD-REPEAT PROTEINS"/>
    <property type="match status" value="1"/>
</dbReference>
<dbReference type="OrthoDB" id="1741719at2759"/>
<dbReference type="GO" id="GO:0005634">
    <property type="term" value="C:nucleus"/>
    <property type="evidence" value="ECO:0007669"/>
    <property type="project" value="UniProtKB-SubCell"/>
</dbReference>
<sequence length="782" mass="84697">MDAEKDQGPDAKRHLCTMNLHNGAVLCVKWSNGKGKYLATGSDDMIVMIWQLDRSSEAWGGGSFGDSPNIENWRAVKRLAGHESDVTDVAWSPENTYLASAGLDSKIIIWDGKNFNRIMTLDQHQGFVKGLTWDPVGKYLASQSDDKSVRIWRITDWEVEVETYSGVSIFINTNVHSTSTAGLLMVDISQLQTHTMDQYQSLRKRRLYLNMCFAVLLFQSENLGEAVPAEERHQLLAKYGYERRGEVMAETPTQLAMEEQLKESAAKSRMDEIMNHDSSMEGVTTTFDTPSHPSVFVNATTNGGSSTAPQGSLPTSPREQRTHMSINDQTVTVTSDGKKRIKPLFLGSGISTAPATRTSFQPAKAVGEPANSSQGVSSYVERGDPTTAIPDGGFPSVVIGTKRKDPPTNGPSTLTGPAKKGTEATGSNSKGKGGGQRGDEDVTSRVAVATPFQKGNVVWVDYLPSPVLLMTGNSHFSAVACEDGGVYVYSPAGRRLLPCIILESAATLMECDKDYLMCLTSCGLVSSWNIIQQIAVLSSVSIAPILQLTSVASDTVASSVSITSASVRQNGLPLLTTSAGQGYTYHEGLKSWVKIIDPWFATSSFFGSDSLAVVRGDGDPVVPRKGVLAHLQAAATGGRLDKDVAFAQELLNVEESVQSVVTLAHLENQIASAQILGTPSEFKQWMRCYAQRLADESSLVRIEELCKFLLGPVYQGGEKSDWQPMIMNIQKREVLKDILPVLSSNRSLQRIVKEYLTGLEMVSVNTSPKAATTPSTAPSSLS</sequence>
<evidence type="ECO:0000256" key="2">
    <source>
        <dbReference type="ARBA" id="ARBA00007306"/>
    </source>
</evidence>
<dbReference type="Proteomes" id="UP000780801">
    <property type="component" value="Unassembled WGS sequence"/>
</dbReference>
<evidence type="ECO:0000256" key="5">
    <source>
        <dbReference type="ARBA" id="ARBA00022853"/>
    </source>
</evidence>
<feature type="region of interest" description="Disordered" evidence="11">
    <location>
        <begin position="360"/>
        <end position="441"/>
    </location>
</feature>
<feature type="region of interest" description="Disordered" evidence="11">
    <location>
        <begin position="300"/>
        <end position="321"/>
    </location>
</feature>
<dbReference type="SMART" id="SM00320">
    <property type="entry name" value="WD40"/>
    <property type="match status" value="3"/>
</dbReference>
<feature type="repeat" description="WD" evidence="9">
    <location>
        <begin position="18"/>
        <end position="53"/>
    </location>
</feature>
<reference evidence="14" key="1">
    <citation type="journal article" date="2020" name="Fungal Divers.">
        <title>Resolving the Mortierellaceae phylogeny through synthesis of multi-gene phylogenetics and phylogenomics.</title>
        <authorList>
            <person name="Vandepol N."/>
            <person name="Liber J."/>
            <person name="Desiro A."/>
            <person name="Na H."/>
            <person name="Kennedy M."/>
            <person name="Barry K."/>
            <person name="Grigoriev I.V."/>
            <person name="Miller A.N."/>
            <person name="O'Donnell K."/>
            <person name="Stajich J.E."/>
            <person name="Bonito G."/>
        </authorList>
    </citation>
    <scope>NUCLEOTIDE SEQUENCE</scope>
    <source>
        <strain evidence="14">KOD1015</strain>
    </source>
</reference>
<dbReference type="Pfam" id="PF07569">
    <property type="entry name" value="Hira"/>
    <property type="match status" value="1"/>
</dbReference>
<feature type="repeat" description="WD" evidence="9">
    <location>
        <begin position="121"/>
        <end position="154"/>
    </location>
</feature>
<keyword evidence="8 10" id="KW-0539">Nucleus</keyword>
<keyword evidence="7 10" id="KW-0804">Transcription</keyword>
<evidence type="ECO:0000256" key="3">
    <source>
        <dbReference type="ARBA" id="ARBA00022574"/>
    </source>
</evidence>
<dbReference type="SUPFAM" id="SSF50978">
    <property type="entry name" value="WD40 repeat-like"/>
    <property type="match status" value="1"/>
</dbReference>
<evidence type="ECO:0000256" key="8">
    <source>
        <dbReference type="ARBA" id="ARBA00023242"/>
    </source>
</evidence>
<keyword evidence="6 10" id="KW-0805">Transcription regulation</keyword>
<gene>
    <name evidence="14" type="primary">HIR1</name>
    <name evidence="14" type="ORF">BGW38_003212</name>
</gene>
<keyword evidence="15" id="KW-1185">Reference proteome</keyword>
<dbReference type="InterPro" id="IPR001680">
    <property type="entry name" value="WD40_rpt"/>
</dbReference>
<dbReference type="InterPro" id="IPR031120">
    <property type="entry name" value="HIR1-like"/>
</dbReference>